<protein>
    <submittedName>
        <fullName evidence="1">Uncharacterized protein</fullName>
    </submittedName>
</protein>
<evidence type="ECO:0000313" key="1">
    <source>
        <dbReference type="EMBL" id="MXU92925.1"/>
    </source>
</evidence>
<reference evidence="1" key="1">
    <citation type="submission" date="2019-12" db="EMBL/GenBank/DDBJ databases">
        <title>An insight into the sialome of adult female Ixodes ricinus ticks feeding for 6 days.</title>
        <authorList>
            <person name="Perner J."/>
            <person name="Ribeiro J.M.C."/>
        </authorList>
    </citation>
    <scope>NUCLEOTIDE SEQUENCE</scope>
    <source>
        <strain evidence="1">Semi-engorged</strain>
        <tissue evidence="1">Salivary glands</tissue>
    </source>
</reference>
<dbReference type="EMBL" id="GIFC01010842">
    <property type="protein sequence ID" value="MXU92925.1"/>
    <property type="molecule type" value="Transcribed_RNA"/>
</dbReference>
<proteinExistence type="predicted"/>
<sequence length="139" mass="15089">MFHLTLCRVSASKMPVSTVAVASFSGATLGVVPPLVPDVVTLRSFLAPPPKSMPQVCLVIRCPTRRNSTWQSHEASAWISWLRNTATKDSHSSVWSRGPSSSLSRAIRARNDCTPGHLLGRVVGVRGSSLLLSRGRRWA</sequence>
<name>A0A6B0UTE0_IXORI</name>
<dbReference type="AlphaFoldDB" id="A0A6B0UTE0"/>
<organism evidence="1">
    <name type="scientific">Ixodes ricinus</name>
    <name type="common">Common tick</name>
    <name type="synonym">Acarus ricinus</name>
    <dbReference type="NCBI Taxonomy" id="34613"/>
    <lineage>
        <taxon>Eukaryota</taxon>
        <taxon>Metazoa</taxon>
        <taxon>Ecdysozoa</taxon>
        <taxon>Arthropoda</taxon>
        <taxon>Chelicerata</taxon>
        <taxon>Arachnida</taxon>
        <taxon>Acari</taxon>
        <taxon>Parasitiformes</taxon>
        <taxon>Ixodida</taxon>
        <taxon>Ixodoidea</taxon>
        <taxon>Ixodidae</taxon>
        <taxon>Ixodinae</taxon>
        <taxon>Ixodes</taxon>
    </lineage>
</organism>
<accession>A0A6B0UTE0</accession>